<dbReference type="GO" id="GO:0006357">
    <property type="term" value="P:regulation of transcription by RNA polymerase II"/>
    <property type="evidence" value="ECO:0007669"/>
    <property type="project" value="TreeGrafter"/>
</dbReference>
<sequence length="390" mass="43502">MTERIANAGSRRQKKSPLFRSVVMLDATAAYDRTTRLRRLVGRARDYSFVGGRRVRALPANPARRRSETIDRCESAVNGCGCESRTRRVPARRSARHSLVAAIVDVRFLRSAAVTARRYPRCRRRRLGRGRGTAGQPTLSGRLNHGFQGAMHGSDAALGRLLWFDCLAMPRVVDDQRAVFARDEFLVSLSRLTEVRYSGYIHARELGERKAKFIEDCQAGRIPVTFPALGLNFELHAPRPLSTAATAAQPTSSSNDGEFVRFEEGSPEVHICSRLILNGVCVRWKGTINRENLAGQGQLEYDEQHAQEEELRLRAEVLALGDRFRILQEQLAVATHAEVSLVVSIEPTDRMARSNEIGLIGARGVRLFDARWSSATLQTSGRPLSLSRTQ</sequence>
<comment type="similarity">
    <text evidence="3">Belongs to the CBF-beta family.</text>
</comment>
<proteinExistence type="inferred from homology"/>
<organism evidence="4 5">
    <name type="scientific">Plectus sambesii</name>
    <dbReference type="NCBI Taxonomy" id="2011161"/>
    <lineage>
        <taxon>Eukaryota</taxon>
        <taxon>Metazoa</taxon>
        <taxon>Ecdysozoa</taxon>
        <taxon>Nematoda</taxon>
        <taxon>Chromadorea</taxon>
        <taxon>Plectida</taxon>
        <taxon>Plectina</taxon>
        <taxon>Plectoidea</taxon>
        <taxon>Plectidae</taxon>
        <taxon>Plectus</taxon>
    </lineage>
</organism>
<evidence type="ECO:0000313" key="4">
    <source>
        <dbReference type="Proteomes" id="UP000887566"/>
    </source>
</evidence>
<name>A0A914VCP7_9BILA</name>
<dbReference type="Pfam" id="PF02312">
    <property type="entry name" value="CBF_beta"/>
    <property type="match status" value="1"/>
</dbReference>
<dbReference type="GO" id="GO:0043565">
    <property type="term" value="F:sequence-specific DNA binding"/>
    <property type="evidence" value="ECO:0007669"/>
    <property type="project" value="TreeGrafter"/>
</dbReference>
<dbReference type="InterPro" id="IPR036552">
    <property type="entry name" value="CBF_bsu_sf"/>
</dbReference>
<reference evidence="5" key="1">
    <citation type="submission" date="2022-11" db="UniProtKB">
        <authorList>
            <consortium name="WormBaseParasite"/>
        </authorList>
    </citation>
    <scope>IDENTIFICATION</scope>
</reference>
<evidence type="ECO:0000313" key="5">
    <source>
        <dbReference type="WBParaSite" id="PSAMB.scaffold1805size27735.g15074.t1"/>
    </source>
</evidence>
<evidence type="ECO:0000256" key="1">
    <source>
        <dbReference type="ARBA" id="ARBA00004123"/>
    </source>
</evidence>
<dbReference type="GO" id="GO:0003713">
    <property type="term" value="F:transcription coactivator activity"/>
    <property type="evidence" value="ECO:0007669"/>
    <property type="project" value="InterPro"/>
</dbReference>
<keyword evidence="2" id="KW-0539">Nucleus</keyword>
<dbReference type="GO" id="GO:0016513">
    <property type="term" value="C:core-binding factor complex"/>
    <property type="evidence" value="ECO:0007669"/>
    <property type="project" value="TreeGrafter"/>
</dbReference>
<dbReference type="WBParaSite" id="PSAMB.scaffold1805size27735.g15074.t1">
    <property type="protein sequence ID" value="PSAMB.scaffold1805size27735.g15074.t1"/>
    <property type="gene ID" value="PSAMB.scaffold1805size27735.g15074"/>
</dbReference>
<accession>A0A914VCP7</accession>
<keyword evidence="4" id="KW-1185">Reference proteome</keyword>
<dbReference type="PANTHER" id="PTHR10276:SF3">
    <property type="entry name" value="CORE-BINDING FACTOR SUBUNIT BETA"/>
    <property type="match status" value="1"/>
</dbReference>
<dbReference type="Proteomes" id="UP000887566">
    <property type="component" value="Unplaced"/>
</dbReference>
<protein>
    <submittedName>
        <fullName evidence="5">Uncharacterized protein</fullName>
    </submittedName>
</protein>
<evidence type="ECO:0000256" key="3">
    <source>
        <dbReference type="ARBA" id="ARBA00025734"/>
    </source>
</evidence>
<dbReference type="AlphaFoldDB" id="A0A914VCP7"/>
<comment type="subcellular location">
    <subcellularLocation>
        <location evidence="1">Nucleus</location>
    </subcellularLocation>
</comment>
<dbReference type="Gene3D" id="2.40.250.10">
    <property type="entry name" value="Core binding factor, beta subunit"/>
    <property type="match status" value="1"/>
</dbReference>
<dbReference type="SUPFAM" id="SSF50723">
    <property type="entry name" value="Core binding factor beta, CBF"/>
    <property type="match status" value="1"/>
</dbReference>
<evidence type="ECO:0000256" key="2">
    <source>
        <dbReference type="ARBA" id="ARBA00023242"/>
    </source>
</evidence>
<dbReference type="PANTHER" id="PTHR10276">
    <property type="entry name" value="CORE-BINDING FACTOR, BETA SUBUNIT"/>
    <property type="match status" value="1"/>
</dbReference>
<dbReference type="InterPro" id="IPR003417">
    <property type="entry name" value="CBF_beta"/>
</dbReference>